<dbReference type="InterPro" id="IPR049449">
    <property type="entry name" value="TesB_ACOT8-like_N"/>
</dbReference>
<evidence type="ECO:0000313" key="3">
    <source>
        <dbReference type="EMBL" id="GEL21329.1"/>
    </source>
</evidence>
<dbReference type="EMBL" id="BJVJ01000002">
    <property type="protein sequence ID" value="GEL21329.1"/>
    <property type="molecule type" value="Genomic_DNA"/>
</dbReference>
<comment type="caution">
    <text evidence="3">The sequence shown here is derived from an EMBL/GenBank/DDBJ whole genome shotgun (WGS) entry which is preliminary data.</text>
</comment>
<name>A0A511D945_9PSEU</name>
<evidence type="ECO:0000259" key="1">
    <source>
        <dbReference type="Pfam" id="PF13622"/>
    </source>
</evidence>
<evidence type="ECO:0000259" key="2">
    <source>
        <dbReference type="Pfam" id="PF20789"/>
    </source>
</evidence>
<reference evidence="3 4" key="1">
    <citation type="submission" date="2019-07" db="EMBL/GenBank/DDBJ databases">
        <title>Whole genome shotgun sequence of Pseudonocardia sulfidoxydans NBRC 16205.</title>
        <authorList>
            <person name="Hosoyama A."/>
            <person name="Uohara A."/>
            <person name="Ohji S."/>
            <person name="Ichikawa N."/>
        </authorList>
    </citation>
    <scope>NUCLEOTIDE SEQUENCE [LARGE SCALE GENOMIC DNA]</scope>
    <source>
        <strain evidence="3 4">NBRC 16205</strain>
    </source>
</reference>
<dbReference type="RefSeq" id="WP_147101926.1">
    <property type="nucleotide sequence ID" value="NZ_BJVJ01000002.1"/>
</dbReference>
<dbReference type="InterPro" id="IPR042171">
    <property type="entry name" value="Acyl-CoA_hotdog"/>
</dbReference>
<protein>
    <recommendedName>
        <fullName evidence="5">Thioesterase</fullName>
    </recommendedName>
</protein>
<dbReference type="Proteomes" id="UP000321685">
    <property type="component" value="Unassembled WGS sequence"/>
</dbReference>
<dbReference type="Gene3D" id="2.40.160.210">
    <property type="entry name" value="Acyl-CoA thioesterase, double hotdog domain"/>
    <property type="match status" value="1"/>
</dbReference>
<dbReference type="AlphaFoldDB" id="A0A511D945"/>
<feature type="domain" description="Acyl-CoA thioesterase-like C-terminal" evidence="2">
    <location>
        <begin position="130"/>
        <end position="263"/>
    </location>
</feature>
<sequence>MSEPEPFYLPRDPDKGLYHATYSTTGPWFADAQHAGPPSALLVRALEQWPQPDPAVALSLARVTLEVLGPIPAGDVEVRAQVLRPGRRIELLQAEMLAGGRMVLQARGWRFAPADTAEVVVGTAPVIAGPEDAVPQQARPQGWLPGFMDMIEWRWLSGALGEPGPGRAWVRQRVPLVEGEEPSPLQRLVVAADSANGIAAPLDLRSWLFVNTELSLHLHRAPVGEWTGVDAATVIGPSGAGTVSAVLHDAAGHTGRATQALTVRRR</sequence>
<proteinExistence type="predicted"/>
<evidence type="ECO:0008006" key="5">
    <source>
        <dbReference type="Google" id="ProtNLM"/>
    </source>
</evidence>
<dbReference type="SUPFAM" id="SSF54637">
    <property type="entry name" value="Thioesterase/thiol ester dehydrase-isomerase"/>
    <property type="match status" value="2"/>
</dbReference>
<evidence type="ECO:0000313" key="4">
    <source>
        <dbReference type="Proteomes" id="UP000321685"/>
    </source>
</evidence>
<dbReference type="OrthoDB" id="1413770at2"/>
<accession>A0A511D945</accession>
<dbReference type="Pfam" id="PF20789">
    <property type="entry name" value="4HBT_3C"/>
    <property type="match status" value="1"/>
</dbReference>
<gene>
    <name evidence="3" type="ORF">PSU4_02830</name>
</gene>
<dbReference type="InterPro" id="IPR049450">
    <property type="entry name" value="ACOT8-like_C"/>
</dbReference>
<dbReference type="InterPro" id="IPR029069">
    <property type="entry name" value="HotDog_dom_sf"/>
</dbReference>
<feature type="domain" description="Acyl-CoA thioesterase-like N-terminal HotDog" evidence="1">
    <location>
        <begin position="25"/>
        <end position="110"/>
    </location>
</feature>
<keyword evidence="4" id="KW-1185">Reference proteome</keyword>
<dbReference type="Pfam" id="PF13622">
    <property type="entry name" value="4HBT_3"/>
    <property type="match status" value="1"/>
</dbReference>
<organism evidence="3 4">
    <name type="scientific">Pseudonocardia sulfidoxydans NBRC 16205</name>
    <dbReference type="NCBI Taxonomy" id="1223511"/>
    <lineage>
        <taxon>Bacteria</taxon>
        <taxon>Bacillati</taxon>
        <taxon>Actinomycetota</taxon>
        <taxon>Actinomycetes</taxon>
        <taxon>Pseudonocardiales</taxon>
        <taxon>Pseudonocardiaceae</taxon>
        <taxon>Pseudonocardia</taxon>
    </lineage>
</organism>